<dbReference type="AlphaFoldDB" id="A0AAD4QK39"/>
<dbReference type="EMBL" id="WTXG01000024">
    <property type="protein sequence ID" value="KAI0299140.1"/>
    <property type="molecule type" value="Genomic_DNA"/>
</dbReference>
<protein>
    <submittedName>
        <fullName evidence="2">Uncharacterized protein</fullName>
    </submittedName>
</protein>
<evidence type="ECO:0000313" key="3">
    <source>
        <dbReference type="Proteomes" id="UP001203297"/>
    </source>
</evidence>
<dbReference type="Proteomes" id="UP001203297">
    <property type="component" value="Unassembled WGS sequence"/>
</dbReference>
<sequence length="61" mass="6812">MAIIPIWHLNPILYFFLCFCAVLCPFIDEDPLSGFPKSNKNEQKAGSTDVCTGCASCQWAR</sequence>
<keyword evidence="1" id="KW-0812">Transmembrane</keyword>
<gene>
    <name evidence="2" type="ORF">B0F90DRAFT_1729480</name>
</gene>
<keyword evidence="1" id="KW-0472">Membrane</keyword>
<reference evidence="2" key="1">
    <citation type="journal article" date="2022" name="New Phytol.">
        <title>Evolutionary transition to the ectomycorrhizal habit in the genomes of a hyperdiverse lineage of mushroom-forming fungi.</title>
        <authorList>
            <person name="Looney B."/>
            <person name="Miyauchi S."/>
            <person name="Morin E."/>
            <person name="Drula E."/>
            <person name="Courty P.E."/>
            <person name="Kohler A."/>
            <person name="Kuo A."/>
            <person name="LaButti K."/>
            <person name="Pangilinan J."/>
            <person name="Lipzen A."/>
            <person name="Riley R."/>
            <person name="Andreopoulos W."/>
            <person name="He G."/>
            <person name="Johnson J."/>
            <person name="Nolan M."/>
            <person name="Tritt A."/>
            <person name="Barry K.W."/>
            <person name="Grigoriev I.V."/>
            <person name="Nagy L.G."/>
            <person name="Hibbett D."/>
            <person name="Henrissat B."/>
            <person name="Matheny P.B."/>
            <person name="Labbe J."/>
            <person name="Martin F.M."/>
        </authorList>
    </citation>
    <scope>NUCLEOTIDE SEQUENCE</scope>
    <source>
        <strain evidence="2">BPL690</strain>
    </source>
</reference>
<evidence type="ECO:0000256" key="1">
    <source>
        <dbReference type="SAM" id="Phobius"/>
    </source>
</evidence>
<evidence type="ECO:0000313" key="2">
    <source>
        <dbReference type="EMBL" id="KAI0299140.1"/>
    </source>
</evidence>
<comment type="caution">
    <text evidence="2">The sequence shown here is derived from an EMBL/GenBank/DDBJ whole genome shotgun (WGS) entry which is preliminary data.</text>
</comment>
<keyword evidence="1" id="KW-1133">Transmembrane helix</keyword>
<feature type="transmembrane region" description="Helical" evidence="1">
    <location>
        <begin position="6"/>
        <end position="27"/>
    </location>
</feature>
<organism evidence="2 3">
    <name type="scientific">Multifurca ochricompacta</name>
    <dbReference type="NCBI Taxonomy" id="376703"/>
    <lineage>
        <taxon>Eukaryota</taxon>
        <taxon>Fungi</taxon>
        <taxon>Dikarya</taxon>
        <taxon>Basidiomycota</taxon>
        <taxon>Agaricomycotina</taxon>
        <taxon>Agaricomycetes</taxon>
        <taxon>Russulales</taxon>
        <taxon>Russulaceae</taxon>
        <taxon>Multifurca</taxon>
    </lineage>
</organism>
<accession>A0AAD4QK39</accession>
<proteinExistence type="predicted"/>
<keyword evidence="3" id="KW-1185">Reference proteome</keyword>
<name>A0AAD4QK39_9AGAM</name>